<keyword evidence="6" id="KW-1185">Reference proteome</keyword>
<dbReference type="PROSITE" id="PS51194">
    <property type="entry name" value="HELICASE_CTER"/>
    <property type="match status" value="1"/>
</dbReference>
<dbReference type="Pfam" id="PF07717">
    <property type="entry name" value="OB_NTP_bind"/>
    <property type="match status" value="1"/>
</dbReference>
<dbReference type="GO" id="GO:0005524">
    <property type="term" value="F:ATP binding"/>
    <property type="evidence" value="ECO:0007669"/>
    <property type="project" value="UniProtKB-KW"/>
</dbReference>
<feature type="region of interest" description="Disordered" evidence="3">
    <location>
        <begin position="86"/>
        <end position="107"/>
    </location>
</feature>
<dbReference type="PANTHER" id="PTHR18934">
    <property type="entry name" value="ATP-DEPENDENT RNA HELICASE"/>
    <property type="match status" value="1"/>
</dbReference>
<keyword evidence="1" id="KW-0547">Nucleotide-binding</keyword>
<dbReference type="PROSITE" id="PS51192">
    <property type="entry name" value="HELICASE_ATP_BIND_1"/>
    <property type="match status" value="1"/>
</dbReference>
<name>A0A914HX70_GLORO</name>
<dbReference type="Pfam" id="PF00271">
    <property type="entry name" value="Helicase_C"/>
    <property type="match status" value="1"/>
</dbReference>
<dbReference type="CDD" id="cd22249">
    <property type="entry name" value="UDM1_RNF168_RNF169-like"/>
    <property type="match status" value="1"/>
</dbReference>
<proteinExistence type="predicted"/>
<dbReference type="InterPro" id="IPR007502">
    <property type="entry name" value="Helicase-assoc_dom"/>
</dbReference>
<dbReference type="InterPro" id="IPR011709">
    <property type="entry name" value="DEAD-box_helicase_OB_fold"/>
</dbReference>
<keyword evidence="2" id="KW-0067">ATP-binding</keyword>
<sequence length="1371" mass="154842">MNSLTQSSVNETDTFSVSDEIRQIVCAFVDSVPITQEEMDKHLKVPSMNAAEAAKSIRASKSSSTVTVSGSSSSSTLQLEQPFTSAASSSCGLNSSSGSIGSSARGNAIKRNGGRTFINRRFNKTQLSELLDNPDEQPSHVTRLFGSFSSPQRPPRRKSLSPTTILPLVSPHPIGCVPPPPRLSDRMDTFRRQLPTWALREHILRTIEESPVTLVTGGTGCGKTTQVPQFLLESAAQKHRPIRILCTQPRRLPAIAVAKRVAIERGERLGTTVGYHIRLESNCSSETVLTYCTSGVLLRKLTADELANEATHIILDEIHERETNTDYLLIALRQALKKRNDLKVVLMSATMGDNRAKFMQYFHETGIKCVEVPAQLFSVEVYHLAEALAMTGYMPHSQYGGMFDERTMNLPPPFYDAAAAAAPQQHCHFVDPFYNSPWRLNSFGPNVPPVQPQMQIVPPDPFISSTTAAGAFASDGFALWSDRRSFPPAVPDMRQKLNIWLMDRPAHFLPHYVPRVREVLNRCISEKELIDAYLDAGGRQWQDSVDGDLVAELICYLIDCQKEGGILVFLPGYDDIMAVSDRINGMQNAGRFARRVRLYTLHSQINTDRQQSVFECVKNEDWERKVVLSTNIAEASLTIDDIVFVIDCGKAKVKGYDHNTRVSQLKCQPIAKSNAEQRKGRAGRCRPGFCFRLYSKEEFIKMDDNQIPEMMRSAIHEVCLHAKMFAPGNLTVQQFLKLAPDPPAEEIVENSLLFLEQLGALYRAPLPDAPPPPPPPDTFLARCQRKPRRGISRFESFGAPVNRRIQLYCPASFDSLCHWLGVEEASLTELGRTIAHLPLEPQPARLLLFGIALRCVGPVLTLVAALSHRDPFVLAVNEDQKQKANTIRDEFSLMDFSDHLMLIRAFNAYQRVHGGYREQWCWDRMLSESGMRMIGGIRHQLFVELRRLHLLPSQMSNADDDVNGLNLFSASWPMVQGCIVAGTYPNIGFVRLGTKLNRIRTVIAKNCVLHPGSCLKRQTANPSRRSEKLNEGGFGQQRPEPKLQYFSYQELVGDAHQQHMVRTVTAVPPLHILLFAGPIRMDPKCVKHYELVDPDGSLKTQRKSVRDKMLRKYRKEQRNYERTLRQRHEEQLKRRKASEQKFEEQRKRLHEQTEKQRKRQRERVVDEWDQALSGPWEEGADGQSSECMEREEQQTTDSAQRLRRGEENEETGVSDENSDDSYDSFPAADPVATPSSLSSSALSSLDPELAEEMPDYLRNLPQREPEEPLELLELDHWFGFRGTFNDLQMMMKLRFRLMDYFTRVLSHSVGRELSPEDRRLLNCLNETLTEAHRSQCFAKVNDLDRQNLNGSGSNGGRGLNVSQGRPGRLLN</sequence>
<evidence type="ECO:0000256" key="1">
    <source>
        <dbReference type="ARBA" id="ARBA00022741"/>
    </source>
</evidence>
<dbReference type="SUPFAM" id="SSF52540">
    <property type="entry name" value="P-loop containing nucleoside triphosphate hydrolases"/>
    <property type="match status" value="1"/>
</dbReference>
<dbReference type="InterPro" id="IPR011545">
    <property type="entry name" value="DEAD/DEAH_box_helicase_dom"/>
</dbReference>
<dbReference type="Pfam" id="PF21010">
    <property type="entry name" value="HA2_C"/>
    <property type="match status" value="1"/>
</dbReference>
<dbReference type="CDD" id="cd17917">
    <property type="entry name" value="DEXHc_RHA-like"/>
    <property type="match status" value="1"/>
</dbReference>
<dbReference type="GO" id="GO:0004386">
    <property type="term" value="F:helicase activity"/>
    <property type="evidence" value="ECO:0007669"/>
    <property type="project" value="TreeGrafter"/>
</dbReference>
<reference evidence="7" key="1">
    <citation type="submission" date="2022-11" db="UniProtKB">
        <authorList>
            <consortium name="WormBaseParasite"/>
        </authorList>
    </citation>
    <scope>IDENTIFICATION</scope>
</reference>
<dbReference type="InterPro" id="IPR027417">
    <property type="entry name" value="P-loop_NTPase"/>
</dbReference>
<dbReference type="SMART" id="SM00490">
    <property type="entry name" value="HELICc"/>
    <property type="match status" value="1"/>
</dbReference>
<dbReference type="CDD" id="cd18791">
    <property type="entry name" value="SF2_C_RHA"/>
    <property type="match status" value="1"/>
</dbReference>
<dbReference type="WBParaSite" id="Gr19_v10_g5489.t1">
    <property type="protein sequence ID" value="Gr19_v10_g5489.t1"/>
    <property type="gene ID" value="Gr19_v10_g5489"/>
</dbReference>
<dbReference type="InterPro" id="IPR014001">
    <property type="entry name" value="Helicase_ATP-bd"/>
</dbReference>
<feature type="region of interest" description="Disordered" evidence="3">
    <location>
        <begin position="1113"/>
        <end position="1245"/>
    </location>
</feature>
<accession>A0A914HX70</accession>
<feature type="region of interest" description="Disordered" evidence="3">
    <location>
        <begin position="131"/>
        <end position="165"/>
    </location>
</feature>
<dbReference type="Proteomes" id="UP000887572">
    <property type="component" value="Unplaced"/>
</dbReference>
<dbReference type="GO" id="GO:0003723">
    <property type="term" value="F:RNA binding"/>
    <property type="evidence" value="ECO:0007669"/>
    <property type="project" value="TreeGrafter"/>
</dbReference>
<evidence type="ECO:0000259" key="4">
    <source>
        <dbReference type="PROSITE" id="PS51192"/>
    </source>
</evidence>
<dbReference type="InterPro" id="IPR001650">
    <property type="entry name" value="Helicase_C-like"/>
</dbReference>
<feature type="domain" description="Helicase C-terminal" evidence="5">
    <location>
        <begin position="552"/>
        <end position="726"/>
    </location>
</feature>
<feature type="region of interest" description="Disordered" evidence="3">
    <location>
        <begin position="1348"/>
        <end position="1371"/>
    </location>
</feature>
<dbReference type="SMART" id="SM00847">
    <property type="entry name" value="HA2"/>
    <property type="match status" value="1"/>
</dbReference>
<dbReference type="PANTHER" id="PTHR18934:SF213">
    <property type="entry name" value="3'-5' RNA HELICASE YTHDC2"/>
    <property type="match status" value="1"/>
</dbReference>
<evidence type="ECO:0000313" key="7">
    <source>
        <dbReference type="WBParaSite" id="Gr19_v10_g5489.t1"/>
    </source>
</evidence>
<feature type="domain" description="Helicase ATP-binding" evidence="4">
    <location>
        <begin position="204"/>
        <end position="369"/>
    </location>
</feature>
<evidence type="ECO:0000256" key="3">
    <source>
        <dbReference type="SAM" id="MobiDB-lite"/>
    </source>
</evidence>
<dbReference type="SMART" id="SM00487">
    <property type="entry name" value="DEXDc"/>
    <property type="match status" value="1"/>
</dbReference>
<feature type="compositionally biased region" description="Acidic residues" evidence="3">
    <location>
        <begin position="1207"/>
        <end position="1222"/>
    </location>
</feature>
<feature type="compositionally biased region" description="Basic and acidic residues" evidence="3">
    <location>
        <begin position="1113"/>
        <end position="1155"/>
    </location>
</feature>
<evidence type="ECO:0000313" key="6">
    <source>
        <dbReference type="Proteomes" id="UP000887572"/>
    </source>
</evidence>
<protein>
    <submittedName>
        <fullName evidence="7">Uncharacterized protein</fullName>
    </submittedName>
</protein>
<evidence type="ECO:0000256" key="2">
    <source>
        <dbReference type="ARBA" id="ARBA00022840"/>
    </source>
</evidence>
<feature type="compositionally biased region" description="Low complexity" evidence="3">
    <location>
        <begin position="1235"/>
        <end position="1245"/>
    </location>
</feature>
<organism evidence="6 7">
    <name type="scientific">Globodera rostochiensis</name>
    <name type="common">Golden nematode worm</name>
    <name type="synonym">Heterodera rostochiensis</name>
    <dbReference type="NCBI Taxonomy" id="31243"/>
    <lineage>
        <taxon>Eukaryota</taxon>
        <taxon>Metazoa</taxon>
        <taxon>Ecdysozoa</taxon>
        <taxon>Nematoda</taxon>
        <taxon>Chromadorea</taxon>
        <taxon>Rhabditida</taxon>
        <taxon>Tylenchina</taxon>
        <taxon>Tylenchomorpha</taxon>
        <taxon>Tylenchoidea</taxon>
        <taxon>Heteroderidae</taxon>
        <taxon>Heteroderinae</taxon>
        <taxon>Globodera</taxon>
    </lineage>
</organism>
<dbReference type="Gene3D" id="1.20.120.1080">
    <property type="match status" value="1"/>
</dbReference>
<evidence type="ECO:0000259" key="5">
    <source>
        <dbReference type="PROSITE" id="PS51194"/>
    </source>
</evidence>
<dbReference type="Pfam" id="PF00270">
    <property type="entry name" value="DEAD"/>
    <property type="match status" value="1"/>
</dbReference>
<dbReference type="Gene3D" id="3.40.50.300">
    <property type="entry name" value="P-loop containing nucleotide triphosphate hydrolases"/>
    <property type="match status" value="2"/>
</dbReference>